<dbReference type="InterPro" id="IPR014747">
    <property type="entry name" value="Bac_photo_RC_H_C"/>
</dbReference>
<dbReference type="OrthoDB" id="3712018at2"/>
<gene>
    <name evidence="2" type="ORF">SAMN05421684_7776</name>
</gene>
<dbReference type="AlphaFoldDB" id="A0A1H3UQ08"/>
<dbReference type="GO" id="GO:0019684">
    <property type="term" value="P:photosynthesis, light reaction"/>
    <property type="evidence" value="ECO:0007669"/>
    <property type="project" value="InterPro"/>
</dbReference>
<dbReference type="Pfam" id="PF05239">
    <property type="entry name" value="PRC"/>
    <property type="match status" value="1"/>
</dbReference>
<name>A0A1H3UQ08_9ACTN</name>
<accession>A0A1H3UQ08</accession>
<evidence type="ECO:0000313" key="3">
    <source>
        <dbReference type="Proteomes" id="UP000199632"/>
    </source>
</evidence>
<dbReference type="SUPFAM" id="SSF50346">
    <property type="entry name" value="PRC-barrel domain"/>
    <property type="match status" value="1"/>
</dbReference>
<dbReference type="InterPro" id="IPR027275">
    <property type="entry name" value="PRC-brl_dom"/>
</dbReference>
<evidence type="ECO:0000259" key="1">
    <source>
        <dbReference type="Pfam" id="PF05239"/>
    </source>
</evidence>
<organism evidence="2 3">
    <name type="scientific">Asanoa ishikariensis</name>
    <dbReference type="NCBI Taxonomy" id="137265"/>
    <lineage>
        <taxon>Bacteria</taxon>
        <taxon>Bacillati</taxon>
        <taxon>Actinomycetota</taxon>
        <taxon>Actinomycetes</taxon>
        <taxon>Micromonosporales</taxon>
        <taxon>Micromonosporaceae</taxon>
        <taxon>Asanoa</taxon>
    </lineage>
</organism>
<sequence>MFEAADIREWRGSAVLDPEGNKIGTFDAVYVDTASDDPTFATVTIGMPTRHRAVLVPLAGAVVGPGYVKVKHFRDQVKNAPALADGAELAADDEPDIFTHYDLEYQPGATGERRLARG</sequence>
<dbReference type="Proteomes" id="UP000199632">
    <property type="component" value="Unassembled WGS sequence"/>
</dbReference>
<dbReference type="GO" id="GO:0030077">
    <property type="term" value="C:plasma membrane light-harvesting complex"/>
    <property type="evidence" value="ECO:0007669"/>
    <property type="project" value="InterPro"/>
</dbReference>
<reference evidence="3" key="1">
    <citation type="submission" date="2016-10" db="EMBL/GenBank/DDBJ databases">
        <authorList>
            <person name="Varghese N."/>
            <person name="Submissions S."/>
        </authorList>
    </citation>
    <scope>NUCLEOTIDE SEQUENCE [LARGE SCALE GENOMIC DNA]</scope>
    <source>
        <strain evidence="3">DSM 44718</strain>
    </source>
</reference>
<dbReference type="STRING" id="137265.SAMN05421684_7776"/>
<keyword evidence="3" id="KW-1185">Reference proteome</keyword>
<dbReference type="Gene3D" id="3.90.50.10">
    <property type="entry name" value="Photosynthetic Reaction Center, subunit H, domain 2"/>
    <property type="match status" value="1"/>
</dbReference>
<dbReference type="RefSeq" id="WP_090803530.1">
    <property type="nucleotide sequence ID" value="NZ_BOND01000029.1"/>
</dbReference>
<evidence type="ECO:0000313" key="2">
    <source>
        <dbReference type="EMBL" id="SDZ64533.1"/>
    </source>
</evidence>
<feature type="domain" description="PRC-barrel" evidence="1">
    <location>
        <begin position="6"/>
        <end position="76"/>
    </location>
</feature>
<dbReference type="EMBL" id="FNQB01000005">
    <property type="protein sequence ID" value="SDZ64533.1"/>
    <property type="molecule type" value="Genomic_DNA"/>
</dbReference>
<dbReference type="InterPro" id="IPR011033">
    <property type="entry name" value="PRC_barrel-like_sf"/>
</dbReference>
<proteinExistence type="predicted"/>
<protein>
    <submittedName>
        <fullName evidence="2">PRC-barrel domain-containing protein</fullName>
    </submittedName>
</protein>